<dbReference type="Pfam" id="PF08755">
    <property type="entry name" value="YccV-like"/>
    <property type="match status" value="1"/>
</dbReference>
<evidence type="ECO:0000259" key="1">
    <source>
        <dbReference type="SMART" id="SM00992"/>
    </source>
</evidence>
<dbReference type="InterPro" id="IPR036047">
    <property type="entry name" value="F-box-like_dom_sf"/>
</dbReference>
<dbReference type="InterPro" id="IPR001810">
    <property type="entry name" value="F-box_dom"/>
</dbReference>
<reference evidence="2" key="1">
    <citation type="submission" date="2024-04" db="EMBL/GenBank/DDBJ databases">
        <authorList>
            <consortium name="Molecular Ecology Group"/>
        </authorList>
    </citation>
    <scope>NUCLEOTIDE SEQUENCE</scope>
</reference>
<dbReference type="EMBL" id="OZ034828">
    <property type="protein sequence ID" value="CAL1684385.1"/>
    <property type="molecule type" value="Genomic_DNA"/>
</dbReference>
<dbReference type="Proteomes" id="UP001497644">
    <property type="component" value="Chromosome 5"/>
</dbReference>
<proteinExistence type="predicted"/>
<feature type="domain" description="Hemimethylated DNA-binding" evidence="1">
    <location>
        <begin position="493"/>
        <end position="600"/>
    </location>
</feature>
<dbReference type="InterPro" id="IPR011722">
    <property type="entry name" value="Hemimethylated_DNA-bd_dom"/>
</dbReference>
<dbReference type="InterPro" id="IPR036623">
    <property type="entry name" value="Hemimethylated_DNA-bd_sf"/>
</dbReference>
<dbReference type="InterPro" id="IPR032698">
    <property type="entry name" value="SirB1_N"/>
</dbReference>
<gene>
    <name evidence="2" type="ORF">LPLAT_LOCUS10020</name>
</gene>
<dbReference type="Gene3D" id="2.30.30.390">
    <property type="entry name" value="Hemimethylated DNA-binding domain"/>
    <property type="match status" value="1"/>
</dbReference>
<dbReference type="PANTHER" id="PTHR31350:SF21">
    <property type="entry name" value="F-BOX ONLY PROTEIN 21"/>
    <property type="match status" value="1"/>
</dbReference>
<dbReference type="SUPFAM" id="SSF81383">
    <property type="entry name" value="F-box domain"/>
    <property type="match status" value="1"/>
</dbReference>
<organism evidence="2 3">
    <name type="scientific">Lasius platythorax</name>
    <dbReference type="NCBI Taxonomy" id="488582"/>
    <lineage>
        <taxon>Eukaryota</taxon>
        <taxon>Metazoa</taxon>
        <taxon>Ecdysozoa</taxon>
        <taxon>Arthropoda</taxon>
        <taxon>Hexapoda</taxon>
        <taxon>Insecta</taxon>
        <taxon>Pterygota</taxon>
        <taxon>Neoptera</taxon>
        <taxon>Endopterygota</taxon>
        <taxon>Hymenoptera</taxon>
        <taxon>Apocrita</taxon>
        <taxon>Aculeata</taxon>
        <taxon>Formicoidea</taxon>
        <taxon>Formicidae</taxon>
        <taxon>Formicinae</taxon>
        <taxon>Lasius</taxon>
        <taxon>Lasius</taxon>
    </lineage>
</organism>
<protein>
    <recommendedName>
        <fullName evidence="1">Hemimethylated DNA-binding domain-containing protein</fullName>
    </recommendedName>
</protein>
<dbReference type="Pfam" id="PF13369">
    <property type="entry name" value="Transglut_core2"/>
    <property type="match status" value="1"/>
</dbReference>
<dbReference type="AlphaFoldDB" id="A0AAV2NYG2"/>
<dbReference type="GO" id="GO:0003677">
    <property type="term" value="F:DNA binding"/>
    <property type="evidence" value="ECO:0007669"/>
    <property type="project" value="InterPro"/>
</dbReference>
<dbReference type="Gene3D" id="1.20.1280.50">
    <property type="match status" value="1"/>
</dbReference>
<evidence type="ECO:0000313" key="2">
    <source>
        <dbReference type="EMBL" id="CAL1684385.1"/>
    </source>
</evidence>
<dbReference type="Pfam" id="PF00646">
    <property type="entry name" value="F-box"/>
    <property type="match status" value="1"/>
</dbReference>
<dbReference type="PANTHER" id="PTHR31350">
    <property type="entry name" value="SI:DKEY-261L7.2"/>
    <property type="match status" value="1"/>
</dbReference>
<keyword evidence="3" id="KW-1185">Reference proteome</keyword>
<sequence length="612" mass="72487">MATITCLSDEVISIILGNVSICIKDVVSFASTCKHFRSMIDDDNVLWQGKLYQRWPDLKRVYNKRKYEEHVNFGKEVKASIKCRRELWCYLMQISEMHYYKDDLSDSDMKDFDLLFRLDKGAYHMNYYFLIDELMSVLAQSPRESNLTHRYYMKKLLRYLQQCRLKGIWQEFIKYSDKQQILEQAATIVAQWYQPKKHVSYSRVKASLANIAQQVLECLKKEHPNHSIFSTSTELFSFWEDNNIDDNQWDRIEGKQIIDTLRKVLFDEVGFCGWLCVHPDITSRKHTFIDCVLEKKNGNAVSLAIVFHSVARRLGIRCDLISFPSHFFLSWKSKYNTTNPEDEECFYIDVLHRGSILSRNDCPKIRGAKKCPIENFNTYNKTSPIETMLRMINYLQVVHRDKSTEIRSLLELQHLIEPDNIDTIMQLGHYYMQHHMDLSDLMVKLNEIQNNCKSTKCAEVRRAEMILDKFMKYTNRLPYDKTIRQKKKQRKKEMMFAVGMIVTCHDKIRDRSLSGVIIGWDEEFNSCVEIEWKQCRPLYNRPVLDSNTLSQPFYKVLCGNNKAYYVVEDAIKKTSTPSWIDHKEIGRYFCKFEDSYYVPNQMLAEHYPCDLQ</sequence>
<name>A0AAV2NYG2_9HYME</name>
<dbReference type="SMART" id="SM00992">
    <property type="entry name" value="YccV-like"/>
    <property type="match status" value="1"/>
</dbReference>
<accession>A0AAV2NYG2</accession>
<dbReference type="SUPFAM" id="SSF141255">
    <property type="entry name" value="YccV-like"/>
    <property type="match status" value="1"/>
</dbReference>
<evidence type="ECO:0000313" key="3">
    <source>
        <dbReference type="Proteomes" id="UP001497644"/>
    </source>
</evidence>